<accession>A0A8T1VCQ8</accession>
<comment type="caution">
    <text evidence="1">The sequence shown here is derived from an EMBL/GenBank/DDBJ whole genome shotgun (WGS) entry which is preliminary data.</text>
</comment>
<sequence length="176" mass="19552">MFTRDCRGNRASTYVPLLIPKESVTIPTKLLPSGARISIIGFGTYLDHDVTNWYFIVPDYATVTLLSSTTTKRKLAEAIRDSGIPREVIFVTSQLWLELQTGSGQHINEDTSTCSCAQALVAISLTRDIVPLPTSANTKRQKENLDAINVNGQLERLVALHDYFDPDWGTNPDEKV</sequence>
<evidence type="ECO:0000313" key="2">
    <source>
        <dbReference type="Proteomes" id="UP000694044"/>
    </source>
</evidence>
<organism evidence="1 2">
    <name type="scientific">Phytophthora pseudosyringae</name>
    <dbReference type="NCBI Taxonomy" id="221518"/>
    <lineage>
        <taxon>Eukaryota</taxon>
        <taxon>Sar</taxon>
        <taxon>Stramenopiles</taxon>
        <taxon>Oomycota</taxon>
        <taxon>Peronosporomycetes</taxon>
        <taxon>Peronosporales</taxon>
        <taxon>Peronosporaceae</taxon>
        <taxon>Phytophthora</taxon>
    </lineage>
</organism>
<protein>
    <submittedName>
        <fullName evidence="1">Uncharacterized protein</fullName>
    </submittedName>
</protein>
<name>A0A8T1VCQ8_9STRA</name>
<reference evidence="1" key="1">
    <citation type="submission" date="2021-02" db="EMBL/GenBank/DDBJ databases">
        <authorList>
            <person name="Palmer J.M."/>
        </authorList>
    </citation>
    <scope>NUCLEOTIDE SEQUENCE</scope>
    <source>
        <strain evidence="1">SCRP734</strain>
    </source>
</reference>
<keyword evidence="2" id="KW-1185">Reference proteome</keyword>
<dbReference type="AlphaFoldDB" id="A0A8T1VCQ8"/>
<evidence type="ECO:0000313" key="1">
    <source>
        <dbReference type="EMBL" id="KAG7377888.1"/>
    </source>
</evidence>
<dbReference type="OrthoDB" id="416253at2759"/>
<dbReference type="EMBL" id="JAGDFM010000473">
    <property type="protein sequence ID" value="KAG7377888.1"/>
    <property type="molecule type" value="Genomic_DNA"/>
</dbReference>
<gene>
    <name evidence="1" type="ORF">PHYPSEUDO_010870</name>
</gene>
<proteinExistence type="predicted"/>
<dbReference type="Proteomes" id="UP000694044">
    <property type="component" value="Unassembled WGS sequence"/>
</dbReference>